<comment type="similarity">
    <text evidence="2">Belongs to the FAD-binding monooxygenase family.</text>
</comment>
<reference evidence="9" key="1">
    <citation type="submission" date="2016-11" db="EMBL/GenBank/DDBJ databases">
        <title>Mesorhizobium oceanicum sp. nov., isolated from deep seawater in South China Sea.</title>
        <authorList>
            <person name="Fu G.-Y."/>
        </authorList>
    </citation>
    <scope>NUCLEOTIDE SEQUENCE [LARGE SCALE GENOMIC DNA]</scope>
    <source>
        <strain evidence="9">B7</strain>
    </source>
</reference>
<dbReference type="Proteomes" id="UP000182840">
    <property type="component" value="Chromosome"/>
</dbReference>
<dbReference type="GO" id="GO:0004497">
    <property type="term" value="F:monooxygenase activity"/>
    <property type="evidence" value="ECO:0007669"/>
    <property type="project" value="UniProtKB-KW"/>
</dbReference>
<keyword evidence="7 8" id="KW-0503">Monooxygenase</keyword>
<evidence type="ECO:0000256" key="4">
    <source>
        <dbReference type="ARBA" id="ARBA00022827"/>
    </source>
</evidence>
<dbReference type="AlphaFoldDB" id="A0A1L3SXS5"/>
<dbReference type="InterPro" id="IPR050775">
    <property type="entry name" value="FAD-binding_Monooxygenases"/>
</dbReference>
<keyword evidence="4" id="KW-0274">FAD</keyword>
<keyword evidence="5" id="KW-0521">NADP</keyword>
<dbReference type="PANTHER" id="PTHR43098">
    <property type="entry name" value="L-ORNITHINE N(5)-MONOOXYGENASE-RELATED"/>
    <property type="match status" value="1"/>
</dbReference>
<dbReference type="Pfam" id="PF13738">
    <property type="entry name" value="Pyr_redox_3"/>
    <property type="match status" value="1"/>
</dbReference>
<dbReference type="InterPro" id="IPR036188">
    <property type="entry name" value="FAD/NAD-bd_sf"/>
</dbReference>
<evidence type="ECO:0000256" key="1">
    <source>
        <dbReference type="ARBA" id="ARBA00001974"/>
    </source>
</evidence>
<evidence type="ECO:0000256" key="6">
    <source>
        <dbReference type="ARBA" id="ARBA00023002"/>
    </source>
</evidence>
<evidence type="ECO:0000256" key="7">
    <source>
        <dbReference type="ARBA" id="ARBA00023033"/>
    </source>
</evidence>
<keyword evidence="3" id="KW-0285">Flavoprotein</keyword>
<proteinExistence type="inferred from homology"/>
<dbReference type="SUPFAM" id="SSF51905">
    <property type="entry name" value="FAD/NAD(P)-binding domain"/>
    <property type="match status" value="2"/>
</dbReference>
<name>A0A1L3SXS5_9HYPH</name>
<organism evidence="8 9">
    <name type="scientific">Aquibium oceanicum</name>
    <dbReference type="NCBI Taxonomy" id="1670800"/>
    <lineage>
        <taxon>Bacteria</taxon>
        <taxon>Pseudomonadati</taxon>
        <taxon>Pseudomonadota</taxon>
        <taxon>Alphaproteobacteria</taxon>
        <taxon>Hyphomicrobiales</taxon>
        <taxon>Phyllobacteriaceae</taxon>
        <taxon>Aquibium</taxon>
    </lineage>
</organism>
<gene>
    <name evidence="8" type="ORF">BSQ44_24795</name>
</gene>
<dbReference type="PANTHER" id="PTHR43098:SF3">
    <property type="entry name" value="L-ORNITHINE N(5)-MONOOXYGENASE-RELATED"/>
    <property type="match status" value="1"/>
</dbReference>
<evidence type="ECO:0000256" key="2">
    <source>
        <dbReference type="ARBA" id="ARBA00010139"/>
    </source>
</evidence>
<dbReference type="OrthoDB" id="312624at2"/>
<dbReference type="EMBL" id="CP018171">
    <property type="protein sequence ID" value="APH74226.1"/>
    <property type="molecule type" value="Genomic_DNA"/>
</dbReference>
<evidence type="ECO:0000313" key="8">
    <source>
        <dbReference type="EMBL" id="APH74226.1"/>
    </source>
</evidence>
<dbReference type="RefSeq" id="WP_072607681.1">
    <property type="nucleotide sequence ID" value="NZ_CP018171.1"/>
</dbReference>
<dbReference type="Gene3D" id="3.50.50.60">
    <property type="entry name" value="FAD/NAD(P)-binding domain"/>
    <property type="match status" value="2"/>
</dbReference>
<sequence length="537" mass="60301">MTDSRSDQTSFDAIVVGAGFAGLYTLYRLRELGFSARVLERGAQIGGTWYWNRYPGARCDVESLQYSYSFSDEVQQEWHWTERFASQPEILRYIEFVADKFDLKRDIELNAGVKSAVFDETLERWTVATEGGRQMDCRYVIFATGVLSVPIEPSIPGLDAFHGNVYRTSQWPEQAVDFTGRRVAVVGTGSSGIQAVPAIAPQAERLYVLQRTPNYSVPGYNAPMDPDFEREWKANYRERRQQAAATRNNNLFRPGTVAGRDTPPEEREREFEERWKTGGLGFTYAYPDLTLDEEVNRHASDFVRRKIAGKIDDPEVAARLVPTEYGIGGRRLCVDNGYYETFNRKNVTLVDLREQPLVTMTEHGFMTQGAYYAIDDLVLATGFDAFTGALARIDIRGRDGLPLKEKWSDGPANYLGLTVAGFPNMFMLAGPGSPSVLSNMVISIEQHVDWLSACLGYLKSRGNASIEAREDAEAKWVEHLVSLAQKTLIFRTKSWYTGANVSGKDNSYFMYMGGTNNYVREITAAADASDYGGFIIK</sequence>
<keyword evidence="9" id="KW-1185">Reference proteome</keyword>
<keyword evidence="6" id="KW-0560">Oxidoreductase</keyword>
<comment type="cofactor">
    <cofactor evidence="1">
        <name>FAD</name>
        <dbReference type="ChEBI" id="CHEBI:57692"/>
    </cofactor>
</comment>
<dbReference type="STRING" id="1670800.BSQ44_24795"/>
<dbReference type="KEGG" id="meso:BSQ44_24795"/>
<evidence type="ECO:0000313" key="9">
    <source>
        <dbReference type="Proteomes" id="UP000182840"/>
    </source>
</evidence>
<accession>A0A1L3SXS5</accession>
<protein>
    <submittedName>
        <fullName evidence="8">Cyclohexanone monooxygenase</fullName>
    </submittedName>
</protein>
<evidence type="ECO:0000256" key="3">
    <source>
        <dbReference type="ARBA" id="ARBA00022630"/>
    </source>
</evidence>
<evidence type="ECO:0000256" key="5">
    <source>
        <dbReference type="ARBA" id="ARBA00022857"/>
    </source>
</evidence>